<feature type="domain" description="PepSY" evidence="2">
    <location>
        <begin position="30"/>
        <end position="90"/>
    </location>
</feature>
<evidence type="ECO:0000313" key="4">
    <source>
        <dbReference type="Proteomes" id="UP000031563"/>
    </source>
</evidence>
<accession>A0A0F5I7X7</accession>
<reference evidence="3" key="1">
    <citation type="submission" date="2015-02" db="EMBL/GenBank/DDBJ databases">
        <title>Genome Assembly of Bacillaceae bacterium MTCC 8252.</title>
        <authorList>
            <person name="Verma A."/>
            <person name="Khatri I."/>
            <person name="Mual P."/>
            <person name="Subramanian S."/>
            <person name="Krishnamurthi S."/>
        </authorList>
    </citation>
    <scope>NUCLEOTIDE SEQUENCE [LARGE SCALE GENOMIC DNA]</scope>
    <source>
        <strain evidence="3">MTCC 8252</strain>
    </source>
</reference>
<dbReference type="OrthoDB" id="5361545at2"/>
<gene>
    <name evidence="3" type="ORF">QY95_00687</name>
</gene>
<proteinExistence type="predicted"/>
<feature type="region of interest" description="Disordered" evidence="1">
    <location>
        <begin position="70"/>
        <end position="106"/>
    </location>
</feature>
<evidence type="ECO:0000259" key="2">
    <source>
        <dbReference type="Pfam" id="PF03413"/>
    </source>
</evidence>
<evidence type="ECO:0000256" key="1">
    <source>
        <dbReference type="SAM" id="MobiDB-lite"/>
    </source>
</evidence>
<dbReference type="STRING" id="1221996.QY95_00687"/>
<sequence length="165" mass="17952">MKRKLFITGVAGAIILGGAIGVGAVSSEPAISFEKAKEAAVNQVNGTIESIELEEDDGLLKYDIEVNGSDRSDDKEVEVDAASGKVMNVEDDRDDDDDRDDRMNKQVNISHEEAINITLKSVPGKVTEAELDDDGYYEIEVQHNNQEVELKVDADSGKILGKEID</sequence>
<dbReference type="Pfam" id="PF03413">
    <property type="entry name" value="PepSY"/>
    <property type="match status" value="2"/>
</dbReference>
<keyword evidence="4" id="KW-1185">Reference proteome</keyword>
<evidence type="ECO:0000313" key="3">
    <source>
        <dbReference type="EMBL" id="KKB41543.1"/>
    </source>
</evidence>
<name>A0A0F5I7X7_BACTR</name>
<protein>
    <recommendedName>
        <fullName evidence="2">PepSY domain-containing protein</fullName>
    </recommendedName>
</protein>
<organism evidence="3 4">
    <name type="scientific">Bacillus thermotolerans</name>
    <name type="common">Quasibacillus thermotolerans</name>
    <dbReference type="NCBI Taxonomy" id="1221996"/>
    <lineage>
        <taxon>Bacteria</taxon>
        <taxon>Bacillati</taxon>
        <taxon>Bacillota</taxon>
        <taxon>Bacilli</taxon>
        <taxon>Bacillales</taxon>
        <taxon>Bacillaceae</taxon>
        <taxon>Bacillus</taxon>
    </lineage>
</organism>
<feature type="compositionally biased region" description="Acidic residues" evidence="1">
    <location>
        <begin position="89"/>
        <end position="99"/>
    </location>
</feature>
<comment type="caution">
    <text evidence="3">The sequence shown here is derived from an EMBL/GenBank/DDBJ whole genome shotgun (WGS) entry which is preliminary data.</text>
</comment>
<dbReference type="InterPro" id="IPR025711">
    <property type="entry name" value="PepSY"/>
</dbReference>
<dbReference type="AlphaFoldDB" id="A0A0F5I7X7"/>
<dbReference type="EMBL" id="JWIR02000021">
    <property type="protein sequence ID" value="KKB41543.1"/>
    <property type="molecule type" value="Genomic_DNA"/>
</dbReference>
<feature type="domain" description="PepSY" evidence="2">
    <location>
        <begin position="109"/>
        <end position="163"/>
    </location>
</feature>
<dbReference type="RefSeq" id="WP_040047931.1">
    <property type="nucleotide sequence ID" value="NZ_JWIR02000021.1"/>
</dbReference>
<dbReference type="Gene3D" id="3.10.450.40">
    <property type="match status" value="2"/>
</dbReference>
<dbReference type="Proteomes" id="UP000031563">
    <property type="component" value="Unassembled WGS sequence"/>
</dbReference>